<proteinExistence type="predicted"/>
<evidence type="ECO:0000313" key="1">
    <source>
        <dbReference type="EMBL" id="ADN12695.1"/>
    </source>
</evidence>
<accession>E0UAF4</accession>
<sequence>MSAPIQTSATHLPGQLVEVSQALALAELALPSITRPNNIVITHDTENQTMTVTATLPMVPSIGINGVSYVASDYLST</sequence>
<dbReference type="STRING" id="497965.Cyan7822_0659"/>
<evidence type="ECO:0000313" key="2">
    <source>
        <dbReference type="Proteomes" id="UP000008206"/>
    </source>
</evidence>
<organism evidence="1 2">
    <name type="scientific">Gloeothece verrucosa (strain PCC 7822)</name>
    <name type="common">Cyanothece sp. (strain PCC 7822)</name>
    <dbReference type="NCBI Taxonomy" id="497965"/>
    <lineage>
        <taxon>Bacteria</taxon>
        <taxon>Bacillati</taxon>
        <taxon>Cyanobacteriota</taxon>
        <taxon>Cyanophyceae</taxon>
        <taxon>Oscillatoriophycideae</taxon>
        <taxon>Chroococcales</taxon>
        <taxon>Aphanothecaceae</taxon>
        <taxon>Gloeothece</taxon>
        <taxon>Gloeothece verrucosa</taxon>
    </lineage>
</organism>
<dbReference type="RefSeq" id="WP_013320805.1">
    <property type="nucleotide sequence ID" value="NC_014501.1"/>
</dbReference>
<keyword evidence="2" id="KW-1185">Reference proteome</keyword>
<dbReference type="HOGENOM" id="CLU_194613_0_0_3"/>
<gene>
    <name evidence="1" type="ordered locus">Cyan7822_0659</name>
</gene>
<reference evidence="2" key="1">
    <citation type="journal article" date="2011" name="MBio">
        <title>Novel metabolic attributes of the genus Cyanothece, comprising a group of unicellular nitrogen-fixing Cyanobacteria.</title>
        <authorList>
            <person name="Bandyopadhyay A."/>
            <person name="Elvitigala T."/>
            <person name="Welsh E."/>
            <person name="Stockel J."/>
            <person name="Liberton M."/>
            <person name="Min H."/>
            <person name="Sherman L.A."/>
            <person name="Pakrasi H.B."/>
        </authorList>
    </citation>
    <scope>NUCLEOTIDE SEQUENCE [LARGE SCALE GENOMIC DNA]</scope>
    <source>
        <strain evidence="2">PCC 7822</strain>
    </source>
</reference>
<dbReference type="OrthoDB" id="9991831at2"/>
<dbReference type="EMBL" id="CP002198">
    <property type="protein sequence ID" value="ADN12695.1"/>
    <property type="molecule type" value="Genomic_DNA"/>
</dbReference>
<dbReference type="KEGG" id="cyj:Cyan7822_0659"/>
<dbReference type="AlphaFoldDB" id="E0UAF4"/>
<protein>
    <submittedName>
        <fullName evidence="1">Uncharacterized protein</fullName>
    </submittedName>
</protein>
<name>E0UAF4_GLOV7</name>
<dbReference type="Proteomes" id="UP000008206">
    <property type="component" value="Chromosome"/>
</dbReference>